<evidence type="ECO:0000256" key="2">
    <source>
        <dbReference type="ARBA" id="ARBA00017338"/>
    </source>
</evidence>
<evidence type="ECO:0000256" key="5">
    <source>
        <dbReference type="ARBA" id="ARBA00022833"/>
    </source>
</evidence>
<dbReference type="Pfam" id="PF26148">
    <property type="entry name" value="VPS18_RING_C"/>
    <property type="match status" value="1"/>
</dbReference>
<dbReference type="GO" id="GO:0048284">
    <property type="term" value="P:organelle fusion"/>
    <property type="evidence" value="ECO:0007669"/>
    <property type="project" value="TreeGrafter"/>
</dbReference>
<dbReference type="InterPro" id="IPR007810">
    <property type="entry name" value="Pep3/Vps18_beta-prop"/>
</dbReference>
<dbReference type="GO" id="GO:0007040">
    <property type="term" value="P:lysosome organization"/>
    <property type="evidence" value="ECO:0007669"/>
    <property type="project" value="TreeGrafter"/>
</dbReference>
<dbReference type="Pfam" id="PF05131">
    <property type="entry name" value="Pep3_Vps18"/>
    <property type="match status" value="1"/>
</dbReference>
<dbReference type="AlphaFoldDB" id="A0A0R3SUJ8"/>
<keyword evidence="6" id="KW-0472">Membrane</keyword>
<keyword evidence="3" id="KW-0479">Metal-binding</keyword>
<evidence type="ECO:0000256" key="3">
    <source>
        <dbReference type="ARBA" id="ARBA00022723"/>
    </source>
</evidence>
<dbReference type="InterPro" id="IPR058919">
    <property type="entry name" value="Pep3/Vps18_RING_C"/>
</dbReference>
<dbReference type="InterPro" id="IPR013083">
    <property type="entry name" value="Znf_RING/FYVE/PHD"/>
</dbReference>
<dbReference type="GO" id="GO:0030674">
    <property type="term" value="F:protein-macromolecule adaptor activity"/>
    <property type="evidence" value="ECO:0007669"/>
    <property type="project" value="TreeGrafter"/>
</dbReference>
<dbReference type="GO" id="GO:0030897">
    <property type="term" value="C:HOPS complex"/>
    <property type="evidence" value="ECO:0007669"/>
    <property type="project" value="TreeGrafter"/>
</dbReference>
<evidence type="ECO:0000313" key="9">
    <source>
        <dbReference type="WBParaSite" id="HDID_0000917801-mRNA-1"/>
    </source>
</evidence>
<name>A0A0R3SUJ8_HYMDI</name>
<comment type="subcellular location">
    <subcellularLocation>
        <location evidence="1">Late endosome membrane</location>
        <topology evidence="1">Peripheral membrane protein</topology>
        <orientation evidence="1">Cytoplasmic side</orientation>
    </subcellularLocation>
</comment>
<feature type="domain" description="RING-type" evidence="8">
    <location>
        <begin position="983"/>
        <end position="1057"/>
    </location>
</feature>
<evidence type="ECO:0000256" key="7">
    <source>
        <dbReference type="SAM" id="Coils"/>
    </source>
</evidence>
<evidence type="ECO:0000256" key="4">
    <source>
        <dbReference type="ARBA" id="ARBA00022771"/>
    </source>
</evidence>
<keyword evidence="5" id="KW-0862">Zinc</keyword>
<accession>A0A0R3SUJ8</accession>
<dbReference type="SMART" id="SM00184">
    <property type="entry name" value="RING"/>
    <property type="match status" value="1"/>
</dbReference>
<dbReference type="PANTHER" id="PTHR23323">
    <property type="entry name" value="VACUOLAR PROTEIN SORTING-ASSOCIATED PROTEIN"/>
    <property type="match status" value="1"/>
</dbReference>
<dbReference type="GO" id="GO:0008333">
    <property type="term" value="P:endosome to lysosome transport"/>
    <property type="evidence" value="ECO:0007669"/>
    <property type="project" value="TreeGrafter"/>
</dbReference>
<dbReference type="STRING" id="6216.A0A0R3SUJ8"/>
<keyword evidence="4" id="KW-0863">Zinc-finger</keyword>
<dbReference type="InterPro" id="IPR001841">
    <property type="entry name" value="Znf_RING"/>
</dbReference>
<dbReference type="GO" id="GO:0008270">
    <property type="term" value="F:zinc ion binding"/>
    <property type="evidence" value="ECO:0007669"/>
    <property type="project" value="UniProtKB-KW"/>
</dbReference>
<dbReference type="GO" id="GO:0031902">
    <property type="term" value="C:late endosome membrane"/>
    <property type="evidence" value="ECO:0007669"/>
    <property type="project" value="UniProtKB-SubCell"/>
</dbReference>
<evidence type="ECO:0000256" key="6">
    <source>
        <dbReference type="ARBA" id="ARBA00023136"/>
    </source>
</evidence>
<proteinExistence type="predicted"/>
<evidence type="ECO:0000259" key="8">
    <source>
        <dbReference type="SMART" id="SM00184"/>
    </source>
</evidence>
<reference evidence="9" key="1">
    <citation type="submission" date="2017-02" db="UniProtKB">
        <authorList>
            <consortium name="WormBaseParasite"/>
        </authorList>
    </citation>
    <scope>IDENTIFICATION</scope>
</reference>
<organism evidence="9">
    <name type="scientific">Hymenolepis diminuta</name>
    <name type="common">Rat tapeworm</name>
    <dbReference type="NCBI Taxonomy" id="6216"/>
    <lineage>
        <taxon>Eukaryota</taxon>
        <taxon>Metazoa</taxon>
        <taxon>Spiralia</taxon>
        <taxon>Lophotrochozoa</taxon>
        <taxon>Platyhelminthes</taxon>
        <taxon>Cestoda</taxon>
        <taxon>Eucestoda</taxon>
        <taxon>Cyclophyllidea</taxon>
        <taxon>Hymenolepididae</taxon>
        <taxon>Hymenolepis</taxon>
    </lineage>
</organism>
<sequence>LSDEFFSKDNIFSLKSISWFRPSAHVTHVVVCSNIIFAATTSNRLIIAGVLDRKVEIPSTSDDRVHNLFVDCRGFHIIISMQSGVNFYTTRKSKKFKQIQKAKDILIDSVSWNQYNESDTTTQEILIGTNDGIIFETMLSIYDEILSSSSGTVIWKEMIRLDNSVTGLAVIRYPPGSSFVPVGEPQLCAILASTSGRLYQFVGRIHSSDLVSATRYINPQSAVTALREGYIPGFFAPIFASYAENPSGAKCIEFPVSFGYSDLKVYQKKNDEVPSQFAWMTASGIYFGKLDAKRLLDPGLLANAVNSTSPLRISLASQAKLIKYPPMAPGSVSLPICISLSEFHVIVSYSDRVKAINVLDDQAIFVQSTRDVLGTSHAMGACRDPAVGAIWLFSGSNLCQLCVEREDLRVWRILLDKQEFAEARKHCKLPEQLDAVNAQEAELCFSRGDYIRSAELFAETSTPFEEVALRFSQISSLANNSYTEGGGGNVATGIALTEDYEVIEESDCVQIGNDDEDGENTGKLPSKESTVAPLSPFGINFHLTPCTPLKVFLRAKKRTLEAEGKDKQAGIIVLWLIELLLGEIGLCEDKYLRADQPATRQEELNNVRNEFRALVTSSNVLNILPQCKDVIYNLLINHGNSDDFVFFAKTNGDYDRLIDYYMSRGDYTEALFVFTTHPSCAPKLYQYSVQLAPTEPKMLVDAWIRAGQRLCTCRLLPSILLLPPQEAIRYLEFAIDKLQCKEQAIHHQLIFLYADFTDSTADTRLLTYLKKYTSSDLSEVFGEALSDVEDSTHAVSKTLSSAYSTLESNLSYDPGFAIRIAMEKGCLRSTVFLLQSLKLFNQAIEEVLSKVLSYHNIQVFVQNDIALAKEIVNSNMLDIDTQRALWLRIARHVITDKSSLKEATALLHESSLLRLEDVFPFFPDFVTIDEFREVICESLDAYNSQIEQLKAEMRATVESTNEIRAQLSEMKTHYEIIPENARCSQCLQALTLRTFYVFPCGHFFHTDCLLNQVRPLLSPQDASRLAELYAKSETDSSAIQKFRSQFDELVASDCALCGKIAIEGVSRLFFSNAEEYEKEQKIWLLS</sequence>
<evidence type="ECO:0000256" key="1">
    <source>
        <dbReference type="ARBA" id="ARBA00004492"/>
    </source>
</evidence>
<dbReference type="Gene3D" id="3.30.40.10">
    <property type="entry name" value="Zinc/RING finger domain, C3HC4 (zinc finger)"/>
    <property type="match status" value="1"/>
</dbReference>
<protein>
    <recommendedName>
        <fullName evidence="2">Vacuolar protein sorting-associated protein 18 homolog</fullName>
    </recommendedName>
</protein>
<dbReference type="SUPFAM" id="SSF57850">
    <property type="entry name" value="RING/U-box"/>
    <property type="match status" value="1"/>
</dbReference>
<dbReference type="GO" id="GO:0006904">
    <property type="term" value="P:vesicle docking involved in exocytosis"/>
    <property type="evidence" value="ECO:0007669"/>
    <property type="project" value="TreeGrafter"/>
</dbReference>
<dbReference type="PANTHER" id="PTHR23323:SF26">
    <property type="entry name" value="VACUOLAR PROTEIN SORTING-ASSOCIATED PROTEIN 18 HOMOLOG"/>
    <property type="match status" value="1"/>
</dbReference>
<feature type="coiled-coil region" evidence="7">
    <location>
        <begin position="932"/>
        <end position="966"/>
    </location>
</feature>
<dbReference type="GO" id="GO:0007032">
    <property type="term" value="P:endosome organization"/>
    <property type="evidence" value="ECO:0007669"/>
    <property type="project" value="TreeGrafter"/>
</dbReference>
<keyword evidence="7" id="KW-0175">Coiled coil</keyword>
<dbReference type="WBParaSite" id="HDID_0000917801-mRNA-1">
    <property type="protein sequence ID" value="HDID_0000917801-mRNA-1"/>
    <property type="gene ID" value="HDID_0000917801"/>
</dbReference>